<keyword evidence="3" id="KW-0805">Transcription regulation</keyword>
<evidence type="ECO:0000256" key="1">
    <source>
        <dbReference type="ARBA" id="ARBA00022679"/>
    </source>
</evidence>
<dbReference type="GO" id="GO:0008982">
    <property type="term" value="F:protein-N(PI)-phosphohistidine-sugar phosphotransferase activity"/>
    <property type="evidence" value="ECO:0007669"/>
    <property type="project" value="InterPro"/>
</dbReference>
<dbReference type="PROSITE" id="PS51094">
    <property type="entry name" value="PTS_EIIA_TYPE_2"/>
    <property type="match status" value="1"/>
</dbReference>
<sequence>MNQRQKELLHRLLHGDTWTIQALAGELQASERTIRNDLVKIEALLTADQYQFTLAKKPGVGLSFESPQKAQILKDLILQETDVYGTAERRDLLLFHLLMATRPMTLTDLAELLFVNRQMIREDLSALQIPLFQQGLTITIKPKTGVFLEGSEGAKRELLAQTLKKLQQEQQPTLLTDFFSPREMKVIQLVVNSFEANHGFRQQTDFNSIMIHLFFMVARLRKHATIQLGESEWQLIRHSKALDYARELAQQLSLELGLRFPEDEIGYLALRVAAFYTPQDTQTSYLHEADRHINEMITALITEVHLIMDYDLSADERLQENLRMHLNATFTRIASGFHISNPLKDEILKNYTQLFLIVQSIAEEFKEPSWQIPDEEIAYLTVHLQGAIERLQEQQTGHYRTVIVCNYGIGVSAFIEAKIKRLFPTIETLALLAVDEFPYFPETEQLDFVLSTVPLTTELPVFEISPLFESTDQQKLNAYLATSHEKATRHFDISQFTNPFLVQTQLPLTGQAEVLQAMVANVRKKNYVTDKYLATVLAREAKASTRVGSLIALPHGDPAEIKHSFLAIATLAQPVDWGYGQVQFLVLIGLQKDALGNEEVKKFFSLIHYLVEDQTALTAVLSERNPLDLLKRLSTYH</sequence>
<dbReference type="PROSITE" id="PS51372">
    <property type="entry name" value="PRD_2"/>
    <property type="match status" value="2"/>
</dbReference>
<keyword evidence="2" id="KW-0677">Repeat</keyword>
<accession>A0A1L8RF17</accession>
<evidence type="ECO:0000256" key="2">
    <source>
        <dbReference type="ARBA" id="ARBA00022737"/>
    </source>
</evidence>
<dbReference type="InterPro" id="IPR011608">
    <property type="entry name" value="PRD"/>
</dbReference>
<reference evidence="9 10" key="1">
    <citation type="submission" date="2014-12" db="EMBL/GenBank/DDBJ databases">
        <title>Draft genome sequences of 29 type strains of Enterococci.</title>
        <authorList>
            <person name="Zhong Z."/>
            <person name="Sun Z."/>
            <person name="Liu W."/>
            <person name="Zhang W."/>
            <person name="Zhang H."/>
        </authorList>
    </citation>
    <scope>NUCLEOTIDE SEQUENCE [LARGE SCALE GENOMIC DNA]</scope>
    <source>
        <strain evidence="9 10">DSM 17029</strain>
    </source>
</reference>
<dbReference type="InterPro" id="IPR036390">
    <property type="entry name" value="WH_DNA-bd_sf"/>
</dbReference>
<proteinExistence type="predicted"/>
<dbReference type="EMBL" id="JXKH01000004">
    <property type="protein sequence ID" value="OJG18323.1"/>
    <property type="molecule type" value="Genomic_DNA"/>
</dbReference>
<protein>
    <submittedName>
        <fullName evidence="9">PRD domain protein</fullName>
    </submittedName>
</protein>
<evidence type="ECO:0000256" key="4">
    <source>
        <dbReference type="ARBA" id="ARBA00023125"/>
    </source>
</evidence>
<dbReference type="Gene3D" id="1.10.1790.10">
    <property type="entry name" value="PRD domain"/>
    <property type="match status" value="2"/>
</dbReference>
<dbReference type="Gene3D" id="1.10.10.10">
    <property type="entry name" value="Winged helix-like DNA-binding domain superfamily/Winged helix DNA-binding domain"/>
    <property type="match status" value="2"/>
</dbReference>
<keyword evidence="5" id="KW-0804">Transcription</keyword>
<dbReference type="SMART" id="SM00420">
    <property type="entry name" value="HTH_DEOR"/>
    <property type="match status" value="1"/>
</dbReference>
<dbReference type="InterPro" id="IPR018356">
    <property type="entry name" value="Tscrpt_reg_HTH_DeoR_CS"/>
</dbReference>
<dbReference type="Pfam" id="PF00359">
    <property type="entry name" value="PTS_EIIA_2"/>
    <property type="match status" value="1"/>
</dbReference>
<dbReference type="RefSeq" id="WP_067395998.1">
    <property type="nucleotide sequence ID" value="NZ_JXKH01000004.1"/>
</dbReference>
<dbReference type="Proteomes" id="UP000181884">
    <property type="component" value="Unassembled WGS sequence"/>
</dbReference>
<dbReference type="InterPro" id="IPR013011">
    <property type="entry name" value="PTS_EIIB_2"/>
</dbReference>
<dbReference type="PANTHER" id="PTHR30185:SF12">
    <property type="entry name" value="TRANSCRIPTIONAL REGULATOR MANR"/>
    <property type="match status" value="1"/>
</dbReference>
<dbReference type="GO" id="GO:0003677">
    <property type="term" value="F:DNA binding"/>
    <property type="evidence" value="ECO:0007669"/>
    <property type="project" value="UniProtKB-KW"/>
</dbReference>
<evidence type="ECO:0000259" key="6">
    <source>
        <dbReference type="PROSITE" id="PS51094"/>
    </source>
</evidence>
<dbReference type="PANTHER" id="PTHR30185">
    <property type="entry name" value="CRYPTIC BETA-GLUCOSIDE BGL OPERON ANTITERMINATOR"/>
    <property type="match status" value="1"/>
</dbReference>
<evidence type="ECO:0000313" key="10">
    <source>
        <dbReference type="Proteomes" id="UP000181884"/>
    </source>
</evidence>
<dbReference type="SUPFAM" id="SSF46785">
    <property type="entry name" value="Winged helix' DNA-binding domain"/>
    <property type="match status" value="1"/>
</dbReference>
<dbReference type="InterPro" id="IPR036095">
    <property type="entry name" value="PTS_EIIB-like_sf"/>
</dbReference>
<feature type="domain" description="PTS EIIB type-2" evidence="7">
    <location>
        <begin position="399"/>
        <end position="488"/>
    </location>
</feature>
<dbReference type="STRING" id="214095.RU97_GL001720"/>
<dbReference type="CDD" id="cd05568">
    <property type="entry name" value="PTS_IIB_bgl_like"/>
    <property type="match status" value="1"/>
</dbReference>
<name>A0A1L8RF17_9ENTE</name>
<dbReference type="PROSITE" id="PS00894">
    <property type="entry name" value="HTH_DEOR_1"/>
    <property type="match status" value="1"/>
</dbReference>
<dbReference type="InterPro" id="IPR050661">
    <property type="entry name" value="BglG_antiterminators"/>
</dbReference>
<dbReference type="InterPro" id="IPR002178">
    <property type="entry name" value="PTS_EIIA_type-2_dom"/>
</dbReference>
<organism evidence="9 10">
    <name type="scientific">Enterococcus canis</name>
    <dbReference type="NCBI Taxonomy" id="214095"/>
    <lineage>
        <taxon>Bacteria</taxon>
        <taxon>Bacillati</taxon>
        <taxon>Bacillota</taxon>
        <taxon>Bacilli</taxon>
        <taxon>Lactobacillales</taxon>
        <taxon>Enterococcaceae</taxon>
        <taxon>Enterococcus</taxon>
    </lineage>
</organism>
<dbReference type="GO" id="GO:0003700">
    <property type="term" value="F:DNA-binding transcription factor activity"/>
    <property type="evidence" value="ECO:0007669"/>
    <property type="project" value="InterPro"/>
</dbReference>
<gene>
    <name evidence="9" type="ORF">RU97_GL001720</name>
</gene>
<dbReference type="Pfam" id="PF08279">
    <property type="entry name" value="HTH_11"/>
    <property type="match status" value="1"/>
</dbReference>
<dbReference type="Gene3D" id="3.40.930.10">
    <property type="entry name" value="Mannitol-specific EII, Chain A"/>
    <property type="match status" value="1"/>
</dbReference>
<dbReference type="SUPFAM" id="SSF52794">
    <property type="entry name" value="PTS system IIB component-like"/>
    <property type="match status" value="1"/>
</dbReference>
<comment type="caution">
    <text evidence="9">The sequence shown here is derived from an EMBL/GenBank/DDBJ whole genome shotgun (WGS) entry which is preliminary data.</text>
</comment>
<keyword evidence="10" id="KW-1185">Reference proteome</keyword>
<evidence type="ECO:0000313" key="9">
    <source>
        <dbReference type="EMBL" id="OJG18323.1"/>
    </source>
</evidence>
<dbReference type="InterPro" id="IPR001034">
    <property type="entry name" value="DeoR_HTH"/>
</dbReference>
<dbReference type="InterPro" id="IPR016152">
    <property type="entry name" value="PTrfase/Anion_transptr"/>
</dbReference>
<keyword evidence="4" id="KW-0238">DNA-binding</keyword>
<dbReference type="SUPFAM" id="SSF63520">
    <property type="entry name" value="PTS-regulatory domain, PRD"/>
    <property type="match status" value="2"/>
</dbReference>
<dbReference type="InterPro" id="IPR036388">
    <property type="entry name" value="WH-like_DNA-bd_sf"/>
</dbReference>
<feature type="domain" description="PRD" evidence="8">
    <location>
        <begin position="178"/>
        <end position="282"/>
    </location>
</feature>
<dbReference type="SUPFAM" id="SSF55804">
    <property type="entry name" value="Phoshotransferase/anion transport protein"/>
    <property type="match status" value="1"/>
</dbReference>
<dbReference type="PROSITE" id="PS00372">
    <property type="entry name" value="PTS_EIIA_TYPE_2_HIS"/>
    <property type="match status" value="1"/>
</dbReference>
<feature type="domain" description="PRD" evidence="8">
    <location>
        <begin position="288"/>
        <end position="394"/>
    </location>
</feature>
<feature type="domain" description="PTS EIIA type-2" evidence="6">
    <location>
        <begin position="495"/>
        <end position="636"/>
    </location>
</feature>
<evidence type="ECO:0000259" key="7">
    <source>
        <dbReference type="PROSITE" id="PS51099"/>
    </source>
</evidence>
<evidence type="ECO:0000259" key="8">
    <source>
        <dbReference type="PROSITE" id="PS51372"/>
    </source>
</evidence>
<evidence type="ECO:0000256" key="3">
    <source>
        <dbReference type="ARBA" id="ARBA00023015"/>
    </source>
</evidence>
<dbReference type="Pfam" id="PF00874">
    <property type="entry name" value="PRD"/>
    <property type="match status" value="2"/>
</dbReference>
<evidence type="ECO:0000256" key="5">
    <source>
        <dbReference type="ARBA" id="ARBA00023163"/>
    </source>
</evidence>
<keyword evidence="1" id="KW-0808">Transferase</keyword>
<dbReference type="AlphaFoldDB" id="A0A1L8RF17"/>
<dbReference type="InterPro" id="IPR013196">
    <property type="entry name" value="HTH_11"/>
</dbReference>
<dbReference type="InterPro" id="IPR036634">
    <property type="entry name" value="PRD_sf"/>
</dbReference>
<dbReference type="PROSITE" id="PS51099">
    <property type="entry name" value="PTS_EIIB_TYPE_2"/>
    <property type="match status" value="1"/>
</dbReference>
<dbReference type="GO" id="GO:0009401">
    <property type="term" value="P:phosphoenolpyruvate-dependent sugar phosphotransferase system"/>
    <property type="evidence" value="ECO:0007669"/>
    <property type="project" value="InterPro"/>
</dbReference>